<dbReference type="SUPFAM" id="SSF57850">
    <property type="entry name" value="RING/U-box"/>
    <property type="match status" value="1"/>
</dbReference>
<proteinExistence type="predicted"/>
<dbReference type="PANTHER" id="PTHR45798:SF97">
    <property type="entry name" value="ALCOHOL-SENSITIVE RING FINGER PROTEIN 1"/>
    <property type="match status" value="1"/>
</dbReference>
<dbReference type="InterPro" id="IPR013083">
    <property type="entry name" value="Znf_RING/FYVE/PHD"/>
</dbReference>
<dbReference type="GO" id="GO:0008270">
    <property type="term" value="F:zinc ion binding"/>
    <property type="evidence" value="ECO:0007669"/>
    <property type="project" value="UniProtKB-KW"/>
</dbReference>
<organism evidence="8 9">
    <name type="scientific">Panicum miliaceum</name>
    <name type="common">Proso millet</name>
    <name type="synonym">Broomcorn millet</name>
    <dbReference type="NCBI Taxonomy" id="4540"/>
    <lineage>
        <taxon>Eukaryota</taxon>
        <taxon>Viridiplantae</taxon>
        <taxon>Streptophyta</taxon>
        <taxon>Embryophyta</taxon>
        <taxon>Tracheophyta</taxon>
        <taxon>Spermatophyta</taxon>
        <taxon>Magnoliopsida</taxon>
        <taxon>Liliopsida</taxon>
        <taxon>Poales</taxon>
        <taxon>Poaceae</taxon>
        <taxon>PACMAD clade</taxon>
        <taxon>Panicoideae</taxon>
        <taxon>Panicodae</taxon>
        <taxon>Paniceae</taxon>
        <taxon>Panicinae</taxon>
        <taxon>Panicum</taxon>
        <taxon>Panicum sect. Panicum</taxon>
    </lineage>
</organism>
<evidence type="ECO:0000256" key="1">
    <source>
        <dbReference type="ARBA" id="ARBA00022723"/>
    </source>
</evidence>
<dbReference type="EMBL" id="PQIB02000005">
    <property type="protein sequence ID" value="RLN16163.1"/>
    <property type="molecule type" value="Genomic_DNA"/>
</dbReference>
<protein>
    <submittedName>
        <fullName evidence="8">RING-H2 finger protein ATL80-like</fullName>
    </submittedName>
</protein>
<evidence type="ECO:0000256" key="2">
    <source>
        <dbReference type="ARBA" id="ARBA00022771"/>
    </source>
</evidence>
<feature type="compositionally biased region" description="Gly residues" evidence="5">
    <location>
        <begin position="96"/>
        <end position="106"/>
    </location>
</feature>
<dbReference type="InterPro" id="IPR052788">
    <property type="entry name" value="RING-type_E3_ligase_ATL"/>
</dbReference>
<dbReference type="SMART" id="SM00184">
    <property type="entry name" value="RING"/>
    <property type="match status" value="1"/>
</dbReference>
<keyword evidence="1" id="KW-0479">Metal-binding</keyword>
<evidence type="ECO:0000313" key="8">
    <source>
        <dbReference type="EMBL" id="RLN16163.1"/>
    </source>
</evidence>
<sequence>MPRPSPPPYSRRLLQGGSDSGSANPNRIPGIPPADPPAGVNSDVVVILAALLCALICVVGLGAVARCARSRRNRGAGADGGGTSPPSSNPGDAPGHFGGGHHGGGASATTTTTTTTKGLKKKALKALPKLAYADAVAAAAAARGAAPAAEGEEEAKAEELLAECAICLAEFGEREEVRVMPQCGHGFHVACVDTWLRSNSSCPSCRRPIVLDDPAPPKRCRKCEAVVLEAVLASSSSSSSAAAGRGRGGGGGDGGFLP</sequence>
<gene>
    <name evidence="8" type="ORF">C2845_PM02G21270</name>
</gene>
<dbReference type="AlphaFoldDB" id="A0A3L6S7D0"/>
<feature type="transmembrane region" description="Helical" evidence="6">
    <location>
        <begin position="44"/>
        <end position="65"/>
    </location>
</feature>
<dbReference type="InterPro" id="IPR001841">
    <property type="entry name" value="Znf_RING"/>
</dbReference>
<reference evidence="9" key="1">
    <citation type="journal article" date="2019" name="Nat. Commun.">
        <title>The genome of broomcorn millet.</title>
        <authorList>
            <person name="Zou C."/>
            <person name="Miki D."/>
            <person name="Li D."/>
            <person name="Tang Q."/>
            <person name="Xiao L."/>
            <person name="Rajput S."/>
            <person name="Deng P."/>
            <person name="Jia W."/>
            <person name="Huang R."/>
            <person name="Zhang M."/>
            <person name="Sun Y."/>
            <person name="Hu J."/>
            <person name="Fu X."/>
            <person name="Schnable P.S."/>
            <person name="Li F."/>
            <person name="Zhang H."/>
            <person name="Feng B."/>
            <person name="Zhu X."/>
            <person name="Liu R."/>
            <person name="Schnable J.C."/>
            <person name="Zhu J.-K."/>
            <person name="Zhang H."/>
        </authorList>
    </citation>
    <scope>NUCLEOTIDE SEQUENCE [LARGE SCALE GENOMIC DNA]</scope>
</reference>
<evidence type="ECO:0000256" key="6">
    <source>
        <dbReference type="SAM" id="Phobius"/>
    </source>
</evidence>
<accession>A0A3L6S7D0</accession>
<evidence type="ECO:0000256" key="4">
    <source>
        <dbReference type="PROSITE-ProRule" id="PRU00175"/>
    </source>
</evidence>
<dbReference type="CDD" id="cd16461">
    <property type="entry name" value="RING-H2_EL5-like"/>
    <property type="match status" value="1"/>
</dbReference>
<evidence type="ECO:0000256" key="5">
    <source>
        <dbReference type="SAM" id="MobiDB-lite"/>
    </source>
</evidence>
<feature type="region of interest" description="Disordered" evidence="5">
    <location>
        <begin position="73"/>
        <end position="118"/>
    </location>
</feature>
<feature type="region of interest" description="Disordered" evidence="5">
    <location>
        <begin position="239"/>
        <end position="258"/>
    </location>
</feature>
<name>A0A3L6S7D0_PANMI</name>
<feature type="compositionally biased region" description="Low complexity" evidence="5">
    <location>
        <begin position="107"/>
        <end position="117"/>
    </location>
</feature>
<keyword evidence="3" id="KW-0862">Zinc</keyword>
<dbReference type="Gene3D" id="3.30.40.10">
    <property type="entry name" value="Zinc/RING finger domain, C3HC4 (zinc finger)"/>
    <property type="match status" value="1"/>
</dbReference>
<dbReference type="Proteomes" id="UP000275267">
    <property type="component" value="Unassembled WGS sequence"/>
</dbReference>
<evidence type="ECO:0000256" key="3">
    <source>
        <dbReference type="ARBA" id="ARBA00022833"/>
    </source>
</evidence>
<keyword evidence="6" id="KW-0812">Transmembrane</keyword>
<dbReference type="STRING" id="4540.A0A3L6S7D0"/>
<dbReference type="Pfam" id="PF13639">
    <property type="entry name" value="zf-RING_2"/>
    <property type="match status" value="1"/>
</dbReference>
<keyword evidence="2 4" id="KW-0863">Zinc-finger</keyword>
<keyword evidence="9" id="KW-1185">Reference proteome</keyword>
<evidence type="ECO:0000259" key="7">
    <source>
        <dbReference type="PROSITE" id="PS50089"/>
    </source>
</evidence>
<feature type="compositionally biased region" description="Low complexity" evidence="5">
    <location>
        <begin position="84"/>
        <end position="95"/>
    </location>
</feature>
<keyword evidence="6" id="KW-1133">Transmembrane helix</keyword>
<dbReference type="PROSITE" id="PS50089">
    <property type="entry name" value="ZF_RING_2"/>
    <property type="match status" value="1"/>
</dbReference>
<keyword evidence="6" id="KW-0472">Membrane</keyword>
<feature type="compositionally biased region" description="Gly residues" evidence="5">
    <location>
        <begin position="245"/>
        <end position="258"/>
    </location>
</feature>
<feature type="region of interest" description="Disordered" evidence="5">
    <location>
        <begin position="1"/>
        <end position="34"/>
    </location>
</feature>
<feature type="domain" description="RING-type" evidence="7">
    <location>
        <begin position="164"/>
        <end position="206"/>
    </location>
</feature>
<comment type="caution">
    <text evidence="8">The sequence shown here is derived from an EMBL/GenBank/DDBJ whole genome shotgun (WGS) entry which is preliminary data.</text>
</comment>
<dbReference type="SMART" id="SM01197">
    <property type="entry name" value="FANCL_C"/>
    <property type="match status" value="1"/>
</dbReference>
<dbReference type="PANTHER" id="PTHR45798">
    <property type="entry name" value="RING-H2 FINGER PROTEIN ATL61-RELATED-RELATED"/>
    <property type="match status" value="1"/>
</dbReference>
<evidence type="ECO:0000313" key="9">
    <source>
        <dbReference type="Proteomes" id="UP000275267"/>
    </source>
</evidence>